<keyword evidence="3" id="KW-1185">Reference proteome</keyword>
<reference evidence="2" key="1">
    <citation type="journal article" date="2023" name="BMC Genomics">
        <title>Chromosome-level genome assemblies of Cutaneotrichosporon spp. (Trichosporonales, Basidiomycota) reveal imbalanced evolution between nucleotide sequences and chromosome synteny.</title>
        <authorList>
            <person name="Kobayashi Y."/>
            <person name="Kayamori A."/>
            <person name="Aoki K."/>
            <person name="Shiwa Y."/>
            <person name="Matsutani M."/>
            <person name="Fujita N."/>
            <person name="Sugita T."/>
            <person name="Iwasaki W."/>
            <person name="Tanaka N."/>
            <person name="Takashima M."/>
        </authorList>
    </citation>
    <scope>NUCLEOTIDE SEQUENCE</scope>
    <source>
        <strain evidence="2">HIS019</strain>
    </source>
</reference>
<feature type="region of interest" description="Disordered" evidence="1">
    <location>
        <begin position="155"/>
        <end position="182"/>
    </location>
</feature>
<accession>A0AA48L3S8</accession>
<name>A0AA48L3S8_9TREE</name>
<proteinExistence type="predicted"/>
<dbReference type="EMBL" id="AP028215">
    <property type="protein sequence ID" value="BEI91446.1"/>
    <property type="molecule type" value="Genomic_DNA"/>
</dbReference>
<evidence type="ECO:0000256" key="1">
    <source>
        <dbReference type="SAM" id="MobiDB-lite"/>
    </source>
</evidence>
<protein>
    <submittedName>
        <fullName evidence="2">Uncharacterized protein</fullName>
    </submittedName>
</protein>
<dbReference type="AlphaFoldDB" id="A0AA48L3S8"/>
<evidence type="ECO:0000313" key="3">
    <source>
        <dbReference type="Proteomes" id="UP001233271"/>
    </source>
</evidence>
<dbReference type="RefSeq" id="XP_060456711.1">
    <property type="nucleotide sequence ID" value="XM_060600082.1"/>
</dbReference>
<organism evidence="2 3">
    <name type="scientific">Cutaneotrichosporon cavernicola</name>
    <dbReference type="NCBI Taxonomy" id="279322"/>
    <lineage>
        <taxon>Eukaryota</taxon>
        <taxon>Fungi</taxon>
        <taxon>Dikarya</taxon>
        <taxon>Basidiomycota</taxon>
        <taxon>Agaricomycotina</taxon>
        <taxon>Tremellomycetes</taxon>
        <taxon>Trichosporonales</taxon>
        <taxon>Trichosporonaceae</taxon>
        <taxon>Cutaneotrichosporon</taxon>
    </lineage>
</organism>
<dbReference type="KEGG" id="ccac:CcaHIS019_0402660"/>
<dbReference type="Proteomes" id="UP001233271">
    <property type="component" value="Chromosome 4"/>
</dbReference>
<sequence>MSDLTIALPAGFYRLGGFNDNGIDVYHNGSDGFSTEFGSFTNFDRLNENVNPFNPSLYHKKMEELVNSSLPRTPLSDRTNAENGVLSARLNRSRDGLEWTVWITPHWNTPKLSPGRTATSYLLEVLSPRTPPSSPPSIPKSFTVLNIEEIPIWIDTPDTPMTPTEQRDFFEPSNSPYSSPPLPSVRSSSFDLQLHDPPLRDPHVFLQPHDPNAHWTLCSVHPPRPPPLVPFVVTAAFLGLAPGTSKPQFQLIAHYRRLYHHVLFRIVRLSNTLV</sequence>
<gene>
    <name evidence="2" type="ORF">CcaverHIS019_0402660</name>
</gene>
<dbReference type="GeneID" id="85495316"/>
<evidence type="ECO:0000313" key="2">
    <source>
        <dbReference type="EMBL" id="BEI91446.1"/>
    </source>
</evidence>